<dbReference type="AlphaFoldDB" id="A0A532V2D3"/>
<dbReference type="Pfam" id="PF06074">
    <property type="entry name" value="Portal_Mu"/>
    <property type="match status" value="1"/>
</dbReference>
<dbReference type="EMBL" id="NJBO01000014">
    <property type="protein sequence ID" value="TKJ41345.1"/>
    <property type="molecule type" value="Genomic_DNA"/>
</dbReference>
<comment type="caution">
    <text evidence="1">The sequence shown here is derived from an EMBL/GenBank/DDBJ whole genome shotgun (WGS) entry which is preliminary data.</text>
</comment>
<dbReference type="InterPro" id="IPR009279">
    <property type="entry name" value="Portal_Mu"/>
</dbReference>
<protein>
    <recommendedName>
        <fullName evidence="3">DUF935 family protein</fullName>
    </recommendedName>
</protein>
<evidence type="ECO:0000313" key="2">
    <source>
        <dbReference type="Proteomes" id="UP000317778"/>
    </source>
</evidence>
<accession>A0A532V2D3</accession>
<proteinExistence type="predicted"/>
<dbReference type="Proteomes" id="UP000317778">
    <property type="component" value="Unassembled WGS sequence"/>
</dbReference>
<organism evidence="1 2">
    <name type="scientific">candidate division TA06 bacterium B3_TA06</name>
    <dbReference type="NCBI Taxonomy" id="2012487"/>
    <lineage>
        <taxon>Bacteria</taxon>
        <taxon>Bacteria division TA06</taxon>
    </lineage>
</organism>
<name>A0A532V2D3_UNCT6</name>
<evidence type="ECO:0008006" key="3">
    <source>
        <dbReference type="Google" id="ProtNLM"/>
    </source>
</evidence>
<reference evidence="1 2" key="1">
    <citation type="submission" date="2017-06" db="EMBL/GenBank/DDBJ databases">
        <title>Novel microbial phyla capable of carbon fixation and sulfur reduction in deep-sea sediments.</title>
        <authorList>
            <person name="Huang J."/>
            <person name="Baker B."/>
            <person name="Wang Y."/>
        </authorList>
    </citation>
    <scope>NUCLEOTIDE SEQUENCE [LARGE SCALE GENOMIC DNA]</scope>
    <source>
        <strain evidence="1">B3_TA06</strain>
    </source>
</reference>
<evidence type="ECO:0000313" key="1">
    <source>
        <dbReference type="EMBL" id="TKJ41345.1"/>
    </source>
</evidence>
<gene>
    <name evidence="1" type="ORF">CEE36_08500</name>
</gene>
<sequence>MKSLKPIEKEFSAAGGSMLWLTNVLNRMPVSTPSFLERHEGRGLWDVFEEMMADPHIQSSFRSRRAGVAGRSWEVVAADDSRKAQKIAEFVRKTLAAIPNFEHALAHLLKAIPYGHSVAEIMWRIDADAVRVDALRTRRPERFLLEKNAELKLLDSQTGQTKDLPDRKFICHRNEPQDDVPYANPLLLSLYWPWYFKKHASAFWMVLAEKFGIPSVIGRYPAHFTDADVRNLVTALVNLQQDSVAAVPQETKVELESIQVGEKGSFFRELLDFMNAEISKTVLGGTLTQEVGKVGSYAAAKTHQEVRQEIIAADARLLHTTLNSTLIRWLTDFNYGPNVAAPHFVVDYLPPRGTAEFAQTLKTLSEMGYRVPERFIAETFGLPEEEASTEKQGE</sequence>